<evidence type="ECO:0000313" key="3">
    <source>
        <dbReference type="Proteomes" id="UP000182235"/>
    </source>
</evidence>
<reference evidence="2 3" key="1">
    <citation type="submission" date="2015-07" db="EMBL/GenBank/DDBJ databases">
        <title>Emmonsia species relationships and genome sequence.</title>
        <authorList>
            <consortium name="The Broad Institute Genomics Platform"/>
            <person name="Cuomo C.A."/>
            <person name="Munoz J.F."/>
            <person name="Imamovic A."/>
            <person name="Priest M.E."/>
            <person name="Young S."/>
            <person name="Clay O.K."/>
            <person name="McEwen J.G."/>
        </authorList>
    </citation>
    <scope>NUCLEOTIDE SEQUENCE [LARGE SCALE GENOMIC DNA]</scope>
    <source>
        <strain evidence="2 3">UAMH 9510</strain>
    </source>
</reference>
<accession>A0A1J9QRF8</accession>
<keyword evidence="3" id="KW-1185">Reference proteome</keyword>
<sequence length="182" mass="20357">MAARTVATQQLLHSQDSTSARELSASTRDVTAAPSFNERECSEGRSWHAGSVFVIETRIEKAALDINEQVQLGQHRNDEGSFKRQQPWVFGHVLLHLHGVETPLTYEYCLIADLGTIRAVRRSVSAVLVEDPGGLLRRTSNMWRTSRHARAFGSNSDPADQRRRVPDAVDLLKNDSGPRNRN</sequence>
<evidence type="ECO:0000313" key="2">
    <source>
        <dbReference type="EMBL" id="OJD18767.1"/>
    </source>
</evidence>
<gene>
    <name evidence="2" type="ORF">AJ78_01238</name>
</gene>
<feature type="compositionally biased region" description="Basic and acidic residues" evidence="1">
    <location>
        <begin position="159"/>
        <end position="182"/>
    </location>
</feature>
<dbReference type="AlphaFoldDB" id="A0A1J9QRF8"/>
<protein>
    <submittedName>
        <fullName evidence="2">Uncharacterized protein</fullName>
    </submittedName>
</protein>
<dbReference type="Proteomes" id="UP000182235">
    <property type="component" value="Unassembled WGS sequence"/>
</dbReference>
<dbReference type="EMBL" id="LGRN01000026">
    <property type="protein sequence ID" value="OJD18767.1"/>
    <property type="molecule type" value="Genomic_DNA"/>
</dbReference>
<organism evidence="2 3">
    <name type="scientific">Emergomyces pasteurianus Ep9510</name>
    <dbReference type="NCBI Taxonomy" id="1447872"/>
    <lineage>
        <taxon>Eukaryota</taxon>
        <taxon>Fungi</taxon>
        <taxon>Dikarya</taxon>
        <taxon>Ascomycota</taxon>
        <taxon>Pezizomycotina</taxon>
        <taxon>Eurotiomycetes</taxon>
        <taxon>Eurotiomycetidae</taxon>
        <taxon>Onygenales</taxon>
        <taxon>Ajellomycetaceae</taxon>
        <taxon>Emergomyces</taxon>
    </lineage>
</organism>
<proteinExistence type="predicted"/>
<feature type="region of interest" description="Disordered" evidence="1">
    <location>
        <begin position="149"/>
        <end position="182"/>
    </location>
</feature>
<feature type="region of interest" description="Disordered" evidence="1">
    <location>
        <begin position="1"/>
        <end position="37"/>
    </location>
</feature>
<name>A0A1J9QRF8_9EURO</name>
<comment type="caution">
    <text evidence="2">The sequence shown here is derived from an EMBL/GenBank/DDBJ whole genome shotgun (WGS) entry which is preliminary data.</text>
</comment>
<feature type="compositionally biased region" description="Polar residues" evidence="1">
    <location>
        <begin position="1"/>
        <end position="29"/>
    </location>
</feature>
<dbReference type="VEuPathDB" id="FungiDB:AJ78_01238"/>
<evidence type="ECO:0000256" key="1">
    <source>
        <dbReference type="SAM" id="MobiDB-lite"/>
    </source>
</evidence>